<dbReference type="Proteomes" id="UP001151760">
    <property type="component" value="Unassembled WGS sequence"/>
</dbReference>
<sequence>MDSKEVKSSETRTEESSKRAGNELESNKSKKKKIDEHVEAKKVNDQEEAEMKKHIEIVKDDEIQKMNIKFRGGLLGLKDFKMVLRVTTTQLQLLSDYYC</sequence>
<evidence type="ECO:0000313" key="2">
    <source>
        <dbReference type="EMBL" id="GJT49099.1"/>
    </source>
</evidence>
<gene>
    <name evidence="2" type="ORF">Tco_0975256</name>
</gene>
<dbReference type="EMBL" id="BQNB010016209">
    <property type="protein sequence ID" value="GJT49099.1"/>
    <property type="molecule type" value="Genomic_DNA"/>
</dbReference>
<evidence type="ECO:0000256" key="1">
    <source>
        <dbReference type="SAM" id="MobiDB-lite"/>
    </source>
</evidence>
<name>A0ABQ5EDV4_9ASTR</name>
<protein>
    <submittedName>
        <fullName evidence="2">Uncharacterized protein</fullName>
    </submittedName>
</protein>
<comment type="caution">
    <text evidence="2">The sequence shown here is derived from an EMBL/GenBank/DDBJ whole genome shotgun (WGS) entry which is preliminary data.</text>
</comment>
<keyword evidence="3" id="KW-1185">Reference proteome</keyword>
<evidence type="ECO:0000313" key="3">
    <source>
        <dbReference type="Proteomes" id="UP001151760"/>
    </source>
</evidence>
<organism evidence="2 3">
    <name type="scientific">Tanacetum coccineum</name>
    <dbReference type="NCBI Taxonomy" id="301880"/>
    <lineage>
        <taxon>Eukaryota</taxon>
        <taxon>Viridiplantae</taxon>
        <taxon>Streptophyta</taxon>
        <taxon>Embryophyta</taxon>
        <taxon>Tracheophyta</taxon>
        <taxon>Spermatophyta</taxon>
        <taxon>Magnoliopsida</taxon>
        <taxon>eudicotyledons</taxon>
        <taxon>Gunneridae</taxon>
        <taxon>Pentapetalae</taxon>
        <taxon>asterids</taxon>
        <taxon>campanulids</taxon>
        <taxon>Asterales</taxon>
        <taxon>Asteraceae</taxon>
        <taxon>Asteroideae</taxon>
        <taxon>Anthemideae</taxon>
        <taxon>Anthemidinae</taxon>
        <taxon>Tanacetum</taxon>
    </lineage>
</organism>
<reference evidence="2" key="2">
    <citation type="submission" date="2022-01" db="EMBL/GenBank/DDBJ databases">
        <authorList>
            <person name="Yamashiro T."/>
            <person name="Shiraishi A."/>
            <person name="Satake H."/>
            <person name="Nakayama K."/>
        </authorList>
    </citation>
    <scope>NUCLEOTIDE SEQUENCE</scope>
</reference>
<accession>A0ABQ5EDV4</accession>
<reference evidence="2" key="1">
    <citation type="journal article" date="2022" name="Int. J. Mol. Sci.">
        <title>Draft Genome of Tanacetum Coccineum: Genomic Comparison of Closely Related Tanacetum-Family Plants.</title>
        <authorList>
            <person name="Yamashiro T."/>
            <person name="Shiraishi A."/>
            <person name="Nakayama K."/>
            <person name="Satake H."/>
        </authorList>
    </citation>
    <scope>NUCLEOTIDE SEQUENCE</scope>
</reference>
<feature type="region of interest" description="Disordered" evidence="1">
    <location>
        <begin position="1"/>
        <end position="47"/>
    </location>
</feature>
<proteinExistence type="predicted"/>